<comment type="caution">
    <text evidence="3">The sequence shown here is derived from an EMBL/GenBank/DDBJ whole genome shotgun (WGS) entry which is preliminary data.</text>
</comment>
<dbReference type="Proteomes" id="UP000534677">
    <property type="component" value="Unassembled WGS sequence"/>
</dbReference>
<gene>
    <name evidence="2" type="ORF">HF209_20115</name>
    <name evidence="3" type="ORF">HF257_26450</name>
</gene>
<feature type="signal peptide" evidence="1">
    <location>
        <begin position="1"/>
        <end position="23"/>
    </location>
</feature>
<organism evidence="3 4">
    <name type="scientific">Pseudomonas cremoris</name>
    <dbReference type="NCBI Taxonomy" id="2724178"/>
    <lineage>
        <taxon>Bacteria</taxon>
        <taxon>Pseudomonadati</taxon>
        <taxon>Pseudomonadota</taxon>
        <taxon>Gammaproteobacteria</taxon>
        <taxon>Pseudomonadales</taxon>
        <taxon>Pseudomonadaceae</taxon>
        <taxon>Pseudomonas</taxon>
    </lineage>
</organism>
<evidence type="ECO:0000313" key="2">
    <source>
        <dbReference type="EMBL" id="MBC2383249.1"/>
    </source>
</evidence>
<evidence type="ECO:0000256" key="1">
    <source>
        <dbReference type="SAM" id="SignalP"/>
    </source>
</evidence>
<keyword evidence="5" id="KW-1185">Reference proteome</keyword>
<dbReference type="EMBL" id="JAAXCY010000012">
    <property type="protein sequence ID" value="MBC2409561.1"/>
    <property type="molecule type" value="Genomic_DNA"/>
</dbReference>
<dbReference type="InterPro" id="IPR021245">
    <property type="entry name" value="DUF2790"/>
</dbReference>
<reference evidence="4 5" key="1">
    <citation type="submission" date="2020-04" db="EMBL/GenBank/DDBJ databases">
        <title>Pseudomonas crami sp. nov., a novel proteolytic bacterial species isolated from cream.</title>
        <authorList>
            <person name="Hofmann K."/>
            <person name="Woller A."/>
            <person name="Huptas C."/>
            <person name="Wenning M."/>
            <person name="Scherer S."/>
            <person name="Doll E.V."/>
        </authorList>
    </citation>
    <scope>NUCLEOTIDE SEQUENCE [LARGE SCALE GENOMIC DNA]</scope>
    <source>
        <strain evidence="2 5">WS 5096</strain>
        <strain evidence="3 4">WS 5106</strain>
    </source>
</reference>
<evidence type="ECO:0000313" key="5">
    <source>
        <dbReference type="Proteomes" id="UP000534677"/>
    </source>
</evidence>
<dbReference type="EMBL" id="JAAXCZ010000010">
    <property type="protein sequence ID" value="MBC2383249.1"/>
    <property type="molecule type" value="Genomic_DNA"/>
</dbReference>
<name>A0A7X1ATF3_9PSED</name>
<dbReference type="RefSeq" id="WP_185709070.1">
    <property type="nucleotide sequence ID" value="NZ_JAAXCY010000012.1"/>
</dbReference>
<dbReference type="Pfam" id="PF10976">
    <property type="entry name" value="DUF2790"/>
    <property type="match status" value="1"/>
</dbReference>
<dbReference type="AlphaFoldDB" id="A0A7X1ATF3"/>
<dbReference type="Gene3D" id="2.30.140.50">
    <property type="entry name" value="Protein of unknown function DUF2790"/>
    <property type="match status" value="1"/>
</dbReference>
<sequence length="89" mass="9714">MKLRTLMLGGALALAAISGLAQADSQQTNIKPVPYQYGMPMNIAKVISMNEAQTNDCKVINADIKFVDKAGKVEDVSYRKMSEACDFQN</sequence>
<dbReference type="Proteomes" id="UP000520513">
    <property type="component" value="Unassembled WGS sequence"/>
</dbReference>
<feature type="chain" id="PRO_5031507360" evidence="1">
    <location>
        <begin position="24"/>
        <end position="89"/>
    </location>
</feature>
<protein>
    <submittedName>
        <fullName evidence="3">DUF2790 domain-containing protein</fullName>
    </submittedName>
</protein>
<accession>A0A7X1ATF3</accession>
<keyword evidence="1" id="KW-0732">Signal</keyword>
<proteinExistence type="predicted"/>
<evidence type="ECO:0000313" key="3">
    <source>
        <dbReference type="EMBL" id="MBC2409561.1"/>
    </source>
</evidence>
<evidence type="ECO:0000313" key="4">
    <source>
        <dbReference type="Proteomes" id="UP000520513"/>
    </source>
</evidence>